<dbReference type="PROSITE" id="PS50922">
    <property type="entry name" value="TLC"/>
    <property type="match status" value="1"/>
</dbReference>
<evidence type="ECO:0000256" key="2">
    <source>
        <dbReference type="ARBA" id="ARBA00022692"/>
    </source>
</evidence>
<evidence type="ECO:0000256" key="5">
    <source>
        <dbReference type="PROSITE-ProRule" id="PRU00205"/>
    </source>
</evidence>
<dbReference type="InterPro" id="IPR006634">
    <property type="entry name" value="TLC-dom"/>
</dbReference>
<dbReference type="GeneID" id="70187614"/>
<reference evidence="8" key="1">
    <citation type="journal article" date="2021" name="Nat. Commun.">
        <title>Genetic determinants of endophytism in the Arabidopsis root mycobiome.</title>
        <authorList>
            <person name="Mesny F."/>
            <person name="Miyauchi S."/>
            <person name="Thiergart T."/>
            <person name="Pickel B."/>
            <person name="Atanasova L."/>
            <person name="Karlsson M."/>
            <person name="Huettel B."/>
            <person name="Barry K.W."/>
            <person name="Haridas S."/>
            <person name="Chen C."/>
            <person name="Bauer D."/>
            <person name="Andreopoulos W."/>
            <person name="Pangilinan J."/>
            <person name="LaButti K."/>
            <person name="Riley R."/>
            <person name="Lipzen A."/>
            <person name="Clum A."/>
            <person name="Drula E."/>
            <person name="Henrissat B."/>
            <person name="Kohler A."/>
            <person name="Grigoriev I.V."/>
            <person name="Martin F.M."/>
            <person name="Hacquard S."/>
        </authorList>
    </citation>
    <scope>NUCLEOTIDE SEQUENCE</scope>
    <source>
        <strain evidence="8">MPI-CAGE-CH-0230</strain>
    </source>
</reference>
<dbReference type="EMBL" id="JAGTJQ010000002">
    <property type="protein sequence ID" value="KAH7037342.1"/>
    <property type="molecule type" value="Genomic_DNA"/>
</dbReference>
<name>A0A9P8YED1_9PEZI</name>
<dbReference type="GO" id="GO:0016020">
    <property type="term" value="C:membrane"/>
    <property type="evidence" value="ECO:0007669"/>
    <property type="project" value="UniProtKB-SubCell"/>
</dbReference>
<dbReference type="PANTHER" id="PTHR13439">
    <property type="entry name" value="CT120 PROTEIN"/>
    <property type="match status" value="1"/>
</dbReference>
<dbReference type="GO" id="GO:0005783">
    <property type="term" value="C:endoplasmic reticulum"/>
    <property type="evidence" value="ECO:0007669"/>
    <property type="project" value="TreeGrafter"/>
</dbReference>
<dbReference type="RefSeq" id="XP_046016463.1">
    <property type="nucleotide sequence ID" value="XM_046158068.1"/>
</dbReference>
<evidence type="ECO:0000256" key="3">
    <source>
        <dbReference type="ARBA" id="ARBA00022989"/>
    </source>
</evidence>
<feature type="transmembrane region" description="Helical" evidence="6">
    <location>
        <begin position="77"/>
        <end position="98"/>
    </location>
</feature>
<evidence type="ECO:0000313" key="9">
    <source>
        <dbReference type="Proteomes" id="UP000756346"/>
    </source>
</evidence>
<evidence type="ECO:0000256" key="6">
    <source>
        <dbReference type="SAM" id="Phobius"/>
    </source>
</evidence>
<keyword evidence="4 5" id="KW-0472">Membrane</keyword>
<evidence type="ECO:0000256" key="1">
    <source>
        <dbReference type="ARBA" id="ARBA00004141"/>
    </source>
</evidence>
<dbReference type="Pfam" id="PF03798">
    <property type="entry name" value="TRAM_LAG1_CLN8"/>
    <property type="match status" value="1"/>
</dbReference>
<dbReference type="PANTHER" id="PTHR13439:SF0">
    <property type="entry name" value="TOPOISOMERASE I DAMAGE AFFECTED PROTEIN 4"/>
    <property type="match status" value="1"/>
</dbReference>
<keyword evidence="2 5" id="KW-0812">Transmembrane</keyword>
<feature type="transmembrane region" description="Helical" evidence="6">
    <location>
        <begin position="118"/>
        <end position="135"/>
    </location>
</feature>
<accession>A0A9P8YED1</accession>
<feature type="domain" description="TLC" evidence="7">
    <location>
        <begin position="66"/>
        <end position="297"/>
    </location>
</feature>
<dbReference type="AlphaFoldDB" id="A0A9P8YED1"/>
<comment type="caution">
    <text evidence="8">The sequence shown here is derived from an EMBL/GenBank/DDBJ whole genome shotgun (WGS) entry which is preliminary data.</text>
</comment>
<gene>
    <name evidence="8" type="ORF">B0I36DRAFT_359054</name>
</gene>
<dbReference type="GO" id="GO:0055088">
    <property type="term" value="P:lipid homeostasis"/>
    <property type="evidence" value="ECO:0007669"/>
    <property type="project" value="TreeGrafter"/>
</dbReference>
<feature type="transmembrane region" description="Helical" evidence="6">
    <location>
        <begin position="262"/>
        <end position="286"/>
    </location>
</feature>
<sequence length="305" mass="34559">MASASWLGSTTWVQQLADATGMPLLPGSIDTMLWSMVLFYATYAHLAELASTLVLGRKRWDSFSPATQKEWRMRTTNLLKGLIIGVYATYLVVAGVGGRSDRTELVDRMFRRDVAVERLGGFSVGFYVWHLGVLMQNFANEGVGNVAHHILVSTCMMSIYRPFLAHHLPCFLAYEVTNIPHNFYRMSKILGHARMATFHSAAWIVLFFLFRILYGTLASIAISQDFVQLWKQQQELLLPETKAWTAAQLALVEDQTLMIRPIPYWVIVWCLACTVFLASLNFTWFYKIARSTGARLCGKRKATTP</sequence>
<dbReference type="InterPro" id="IPR050846">
    <property type="entry name" value="TLCD"/>
</dbReference>
<feature type="transmembrane region" description="Helical" evidence="6">
    <location>
        <begin position="32"/>
        <end position="56"/>
    </location>
</feature>
<comment type="subcellular location">
    <subcellularLocation>
        <location evidence="1">Membrane</location>
        <topology evidence="1">Multi-pass membrane protein</topology>
    </subcellularLocation>
</comment>
<evidence type="ECO:0000313" key="8">
    <source>
        <dbReference type="EMBL" id="KAH7037342.1"/>
    </source>
</evidence>
<keyword evidence="9" id="KW-1185">Reference proteome</keyword>
<dbReference type="SMART" id="SM00724">
    <property type="entry name" value="TLC"/>
    <property type="match status" value="1"/>
</dbReference>
<organism evidence="8 9">
    <name type="scientific">Microdochium trichocladiopsis</name>
    <dbReference type="NCBI Taxonomy" id="1682393"/>
    <lineage>
        <taxon>Eukaryota</taxon>
        <taxon>Fungi</taxon>
        <taxon>Dikarya</taxon>
        <taxon>Ascomycota</taxon>
        <taxon>Pezizomycotina</taxon>
        <taxon>Sordariomycetes</taxon>
        <taxon>Xylariomycetidae</taxon>
        <taxon>Xylariales</taxon>
        <taxon>Microdochiaceae</taxon>
        <taxon>Microdochium</taxon>
    </lineage>
</organism>
<evidence type="ECO:0000259" key="7">
    <source>
        <dbReference type="PROSITE" id="PS50922"/>
    </source>
</evidence>
<keyword evidence="3 6" id="KW-1133">Transmembrane helix</keyword>
<dbReference type="Proteomes" id="UP000756346">
    <property type="component" value="Unassembled WGS sequence"/>
</dbReference>
<protein>
    <submittedName>
        <fullName evidence="8">TLC domain-containing protein</fullName>
    </submittedName>
</protein>
<evidence type="ECO:0000256" key="4">
    <source>
        <dbReference type="ARBA" id="ARBA00023136"/>
    </source>
</evidence>
<proteinExistence type="predicted"/>
<dbReference type="OrthoDB" id="4673129at2759"/>
<feature type="transmembrane region" description="Helical" evidence="6">
    <location>
        <begin position="201"/>
        <end position="222"/>
    </location>
</feature>